<dbReference type="EMBL" id="LXQA011387147">
    <property type="protein sequence ID" value="MCI95448.1"/>
    <property type="molecule type" value="Genomic_DNA"/>
</dbReference>
<keyword evidence="2" id="KW-1185">Reference proteome</keyword>
<feature type="non-terminal residue" evidence="1">
    <location>
        <position position="40"/>
    </location>
</feature>
<protein>
    <submittedName>
        <fullName evidence="1">Uncharacterized protein</fullName>
    </submittedName>
</protein>
<reference evidence="1 2" key="1">
    <citation type="journal article" date="2018" name="Front. Plant Sci.">
        <title>Red Clover (Trifolium pratense) and Zigzag Clover (T. medium) - A Picture of Genomic Similarities and Differences.</title>
        <authorList>
            <person name="Dluhosova J."/>
            <person name="Istvanek J."/>
            <person name="Nedelnik J."/>
            <person name="Repkova J."/>
        </authorList>
    </citation>
    <scope>NUCLEOTIDE SEQUENCE [LARGE SCALE GENOMIC DNA]</scope>
    <source>
        <strain evidence="2">cv. 10/8</strain>
        <tissue evidence="1">Leaf</tissue>
    </source>
</reference>
<proteinExistence type="predicted"/>
<evidence type="ECO:0000313" key="2">
    <source>
        <dbReference type="Proteomes" id="UP000265520"/>
    </source>
</evidence>
<organism evidence="1 2">
    <name type="scientific">Trifolium medium</name>
    <dbReference type="NCBI Taxonomy" id="97028"/>
    <lineage>
        <taxon>Eukaryota</taxon>
        <taxon>Viridiplantae</taxon>
        <taxon>Streptophyta</taxon>
        <taxon>Embryophyta</taxon>
        <taxon>Tracheophyta</taxon>
        <taxon>Spermatophyta</taxon>
        <taxon>Magnoliopsida</taxon>
        <taxon>eudicotyledons</taxon>
        <taxon>Gunneridae</taxon>
        <taxon>Pentapetalae</taxon>
        <taxon>rosids</taxon>
        <taxon>fabids</taxon>
        <taxon>Fabales</taxon>
        <taxon>Fabaceae</taxon>
        <taxon>Papilionoideae</taxon>
        <taxon>50 kb inversion clade</taxon>
        <taxon>NPAAA clade</taxon>
        <taxon>Hologalegina</taxon>
        <taxon>IRL clade</taxon>
        <taxon>Trifolieae</taxon>
        <taxon>Trifolium</taxon>
    </lineage>
</organism>
<comment type="caution">
    <text evidence="1">The sequence shown here is derived from an EMBL/GenBank/DDBJ whole genome shotgun (WGS) entry which is preliminary data.</text>
</comment>
<dbReference type="Proteomes" id="UP000265520">
    <property type="component" value="Unassembled WGS sequence"/>
</dbReference>
<evidence type="ECO:0000313" key="1">
    <source>
        <dbReference type="EMBL" id="MCI95448.1"/>
    </source>
</evidence>
<sequence length="40" mass="4769">MTVRDLIAKLVAIWKTSGRWKTGRGFYEFQFATFEDMHMV</sequence>
<dbReference type="AlphaFoldDB" id="A0A392W486"/>
<accession>A0A392W486</accession>
<name>A0A392W486_9FABA</name>